<organism evidence="1 2">
    <name type="scientific">Acetoanaerobium pronyense</name>
    <dbReference type="NCBI Taxonomy" id="1482736"/>
    <lineage>
        <taxon>Bacteria</taxon>
        <taxon>Bacillati</taxon>
        <taxon>Bacillota</taxon>
        <taxon>Clostridia</taxon>
        <taxon>Peptostreptococcales</taxon>
        <taxon>Filifactoraceae</taxon>
        <taxon>Acetoanaerobium</taxon>
    </lineage>
</organism>
<protein>
    <submittedName>
        <fullName evidence="1">Uncharacterized protein</fullName>
    </submittedName>
</protein>
<gene>
    <name evidence="1" type="ORF">J2Z35_000821</name>
</gene>
<evidence type="ECO:0000313" key="1">
    <source>
        <dbReference type="EMBL" id="MBP2027029.1"/>
    </source>
</evidence>
<dbReference type="RefSeq" id="WP_209659668.1">
    <property type="nucleotide sequence ID" value="NZ_JAGGLI010000006.1"/>
</dbReference>
<proteinExistence type="predicted"/>
<evidence type="ECO:0000313" key="2">
    <source>
        <dbReference type="Proteomes" id="UP001314903"/>
    </source>
</evidence>
<keyword evidence="2" id="KW-1185">Reference proteome</keyword>
<accession>A0ABS4KGX2</accession>
<sequence length="65" mass="7474">MINFDKISIDQISKRDLLVIIQALDFTYEQTKIDEFSDLKTSILEELCALAEIPNTDELIKLLNS</sequence>
<dbReference type="EMBL" id="JAGGLI010000006">
    <property type="protein sequence ID" value="MBP2027029.1"/>
    <property type="molecule type" value="Genomic_DNA"/>
</dbReference>
<name>A0ABS4KGX2_9FIRM</name>
<comment type="caution">
    <text evidence="1">The sequence shown here is derived from an EMBL/GenBank/DDBJ whole genome shotgun (WGS) entry which is preliminary data.</text>
</comment>
<dbReference type="Proteomes" id="UP001314903">
    <property type="component" value="Unassembled WGS sequence"/>
</dbReference>
<reference evidence="1 2" key="1">
    <citation type="submission" date="2021-03" db="EMBL/GenBank/DDBJ databases">
        <title>Genomic Encyclopedia of Type Strains, Phase IV (KMG-IV): sequencing the most valuable type-strain genomes for metagenomic binning, comparative biology and taxonomic classification.</title>
        <authorList>
            <person name="Goeker M."/>
        </authorList>
    </citation>
    <scope>NUCLEOTIDE SEQUENCE [LARGE SCALE GENOMIC DNA]</scope>
    <source>
        <strain evidence="1 2">DSM 27512</strain>
    </source>
</reference>